<dbReference type="Proteomes" id="UP000515135">
    <property type="component" value="Unplaced"/>
</dbReference>
<dbReference type="Pfam" id="PF24467">
    <property type="entry name" value="ARM_FBXO47"/>
    <property type="match status" value="1"/>
</dbReference>
<dbReference type="AlphaFoldDB" id="A0A6P4ZSI5"/>
<name>A0A6P4ZSI5_BRABE</name>
<proteinExistence type="predicted"/>
<evidence type="ECO:0000313" key="3">
    <source>
        <dbReference type="Proteomes" id="UP000515135"/>
    </source>
</evidence>
<dbReference type="InterPro" id="IPR038946">
    <property type="entry name" value="FBXO47"/>
</dbReference>
<evidence type="ECO:0000313" key="4">
    <source>
        <dbReference type="RefSeq" id="XP_019639798.1"/>
    </source>
</evidence>
<dbReference type="OrthoDB" id="9858120at2759"/>
<accession>A0A6P4ZSI5</accession>
<keyword evidence="3" id="KW-1185">Reference proteome</keyword>
<evidence type="ECO:0000259" key="2">
    <source>
        <dbReference type="Pfam" id="PF24467"/>
    </source>
</evidence>
<evidence type="ECO:0000256" key="1">
    <source>
        <dbReference type="SAM" id="MobiDB-lite"/>
    </source>
</evidence>
<reference evidence="4" key="1">
    <citation type="submission" date="2025-08" db="UniProtKB">
        <authorList>
            <consortium name="RefSeq"/>
        </authorList>
    </citation>
    <scope>IDENTIFICATION</scope>
    <source>
        <tissue evidence="4">Gonad</tissue>
    </source>
</reference>
<gene>
    <name evidence="4" type="primary">LOC109481661</name>
</gene>
<dbReference type="PANTHER" id="PTHR34098:SF1">
    <property type="entry name" value="F-BOX ONLY PROTEIN 47"/>
    <property type="match status" value="1"/>
</dbReference>
<dbReference type="InterPro" id="IPR056622">
    <property type="entry name" value="ARM_FBXO47"/>
</dbReference>
<protein>
    <submittedName>
        <fullName evidence="4">F-box only protein 47-like</fullName>
    </submittedName>
</protein>
<dbReference type="GeneID" id="109481661"/>
<feature type="region of interest" description="Disordered" evidence="1">
    <location>
        <begin position="1"/>
        <end position="29"/>
    </location>
</feature>
<dbReference type="CDD" id="cd22112">
    <property type="entry name" value="F-box_FBXO47"/>
    <property type="match status" value="1"/>
</dbReference>
<dbReference type="RefSeq" id="XP_019639798.1">
    <property type="nucleotide sequence ID" value="XM_019784239.1"/>
</dbReference>
<dbReference type="KEGG" id="bbel:109481661"/>
<dbReference type="PANTHER" id="PTHR34098">
    <property type="entry name" value="F-BOX ONLY PROTEIN 47"/>
    <property type="match status" value="1"/>
</dbReference>
<organism evidence="3 4">
    <name type="scientific">Branchiostoma belcheri</name>
    <name type="common">Amphioxus</name>
    <dbReference type="NCBI Taxonomy" id="7741"/>
    <lineage>
        <taxon>Eukaryota</taxon>
        <taxon>Metazoa</taxon>
        <taxon>Chordata</taxon>
        <taxon>Cephalochordata</taxon>
        <taxon>Leptocardii</taxon>
        <taxon>Amphioxiformes</taxon>
        <taxon>Branchiostomatidae</taxon>
        <taxon>Branchiostoma</taxon>
    </lineage>
</organism>
<sequence length="372" mass="41731">MADSSPSMLPGETHNPLQEAAEADAPPCRCQKTRRRSSRLIFKERSLSNSRAIQDGPLGFFQILPVEMVYNILYELAIVDLSVLTIVSKAVRGLVECFMDSKRGEDRLLLRVSLHKPASQDHAGLMQHFRRLGVLQKRATCLYTTRDRLRIIEQFIQKMDLMSCFGCSNQCLALTCYGRFLHTVIAGWDEMECLRVYVLVNTHVQRRLNQVLHSTHDSAVWMEMGDAESNTPASTVVLAELGSAIKTLHNYGREWTEDDIIGVIEEVTAIPESWTGENLARLLTLCGESVCVQLLGSKAINGRLDELAEIIVHLAKEDLYYMLSSVPLSPILTLPLPPGEDTDPTDLYYMLEAQSAFHTELMKEAFADLLSS</sequence>
<feature type="domain" description="FBXO47 ARM repeats region" evidence="2">
    <location>
        <begin position="215"/>
        <end position="315"/>
    </location>
</feature>